<dbReference type="RefSeq" id="XP_062791371.1">
    <property type="nucleotide sequence ID" value="XM_062935320.1"/>
</dbReference>
<dbReference type="Proteomes" id="UP001329825">
    <property type="component" value="Chromosome 4"/>
</dbReference>
<evidence type="ECO:0000313" key="2">
    <source>
        <dbReference type="EMBL" id="WRT66631.1"/>
    </source>
</evidence>
<name>A0ABZ1CYC6_9TREE</name>
<feature type="compositionally biased region" description="Low complexity" evidence="1">
    <location>
        <begin position="635"/>
        <end position="657"/>
    </location>
</feature>
<organism evidence="2 3">
    <name type="scientific">Kwoniella shivajii</name>
    <dbReference type="NCBI Taxonomy" id="564305"/>
    <lineage>
        <taxon>Eukaryota</taxon>
        <taxon>Fungi</taxon>
        <taxon>Dikarya</taxon>
        <taxon>Basidiomycota</taxon>
        <taxon>Agaricomycotina</taxon>
        <taxon>Tremellomycetes</taxon>
        <taxon>Tremellales</taxon>
        <taxon>Cryptococcaceae</taxon>
        <taxon>Kwoniella</taxon>
    </lineage>
</organism>
<dbReference type="EMBL" id="CP141884">
    <property type="protein sequence ID" value="WRT66631.1"/>
    <property type="molecule type" value="Genomic_DNA"/>
</dbReference>
<feature type="compositionally biased region" description="Polar residues" evidence="1">
    <location>
        <begin position="698"/>
        <end position="709"/>
    </location>
</feature>
<evidence type="ECO:0000313" key="3">
    <source>
        <dbReference type="Proteomes" id="UP001329825"/>
    </source>
</evidence>
<sequence>MIDSTSDTTGSSRNTSTYTHSSFLSAIYLDPGLIPESPIVSHTARLSNESKSIHIEAELGHLVEEGSGSSDGYEDVEDQHRYNYPANGAYEGGTKPLRVRKKRGVITVQSKLAAKNKPRRRKSTFSFPQSPSTPCSARFSFPKRNPSSTSTSSKTSSHPHSKISRLFLSLPTTSPSPTSGIFDKGKMIVGNDRFSGSSLHLGLGKFNSYDLVVPGPSPPTSPFPSPTKRSFATIANMSSNLNADMKLRSHSDVYSKKALPLPPSPLTPSRAPRKAAALLGAGYPNSSSTKQPKKGKLNGLNGKHFRPLPNSALIEIERFFGEIPKKPSKVTRPIESKGSPTTDRNRAKSLSSASNERGLGDRKVGEGGAVGYKNEDGSMWLDVEEEQEFAWLLSEIFSLVPQPLPLPLSPSNNVKIHSDNCETGKETVLIHQHHTLEQDHNDEENDSQWEMENFTSILCIPEPKSKAKSNLKSRYGQSKGRQEHREASDDSFLNMETPKLSRSFNVSTANPWSISTAAPKHSRSLSNPDVSPKLSISPPMPALIPPPRLSSRRDQSLTGNRSVSNSASSSGSSSETEKDLVRKVKNRPPPLTLPKIKPSSKLPILTATSPISVSKAEQHYKVVQYHIKPTSVHKQAQAQQHQHQQSQPGQQGHQAPSTPFVKPRTAPKPGNADVPIPARPQMRHEEQPMSFFDPVTPTEPTSKMRNQATIGKEKKGWLKRMVRRPLDGGRI</sequence>
<feature type="compositionally biased region" description="Basic residues" evidence="1">
    <location>
        <begin position="114"/>
        <end position="123"/>
    </location>
</feature>
<keyword evidence="3" id="KW-1185">Reference proteome</keyword>
<feature type="region of interest" description="Disordered" evidence="1">
    <location>
        <begin position="468"/>
        <end position="495"/>
    </location>
</feature>
<gene>
    <name evidence="2" type="ORF">IL334_003590</name>
</gene>
<feature type="compositionally biased region" description="Low complexity" evidence="1">
    <location>
        <begin position="562"/>
        <end position="574"/>
    </location>
</feature>
<feature type="region of interest" description="Disordered" evidence="1">
    <location>
        <begin position="631"/>
        <end position="673"/>
    </location>
</feature>
<feature type="compositionally biased region" description="Low complexity" evidence="1">
    <location>
        <begin position="146"/>
        <end position="156"/>
    </location>
</feature>
<feature type="compositionally biased region" description="Polar residues" evidence="1">
    <location>
        <begin position="338"/>
        <end position="355"/>
    </location>
</feature>
<feature type="region of interest" description="Disordered" evidence="1">
    <location>
        <begin position="516"/>
        <end position="598"/>
    </location>
</feature>
<proteinExistence type="predicted"/>
<feature type="region of interest" description="Disordered" evidence="1">
    <location>
        <begin position="280"/>
        <end position="304"/>
    </location>
</feature>
<feature type="region of interest" description="Disordered" evidence="1">
    <location>
        <begin position="112"/>
        <end position="162"/>
    </location>
</feature>
<dbReference type="GeneID" id="87955721"/>
<accession>A0ABZ1CYC6</accession>
<feature type="compositionally biased region" description="Low complexity" evidence="1">
    <location>
        <begin position="124"/>
        <end position="136"/>
    </location>
</feature>
<feature type="compositionally biased region" description="Pro residues" evidence="1">
    <location>
        <begin position="538"/>
        <end position="548"/>
    </location>
</feature>
<evidence type="ECO:0000256" key="1">
    <source>
        <dbReference type="SAM" id="MobiDB-lite"/>
    </source>
</evidence>
<protein>
    <submittedName>
        <fullName evidence="2">Uncharacterized protein</fullName>
    </submittedName>
</protein>
<reference evidence="2 3" key="1">
    <citation type="submission" date="2024-01" db="EMBL/GenBank/DDBJ databases">
        <title>Comparative genomics of Cryptococcus and Kwoniella reveals pathogenesis evolution and contrasting modes of karyotype evolution via chromosome fusion or intercentromeric recombination.</title>
        <authorList>
            <person name="Coelho M.A."/>
            <person name="David-Palma M."/>
            <person name="Shea T."/>
            <person name="Bowers K."/>
            <person name="McGinley-Smith S."/>
            <person name="Mohammad A.W."/>
            <person name="Gnirke A."/>
            <person name="Yurkov A.M."/>
            <person name="Nowrousian M."/>
            <person name="Sun S."/>
            <person name="Cuomo C.A."/>
            <person name="Heitman J."/>
        </authorList>
    </citation>
    <scope>NUCLEOTIDE SEQUENCE [LARGE SCALE GENOMIC DNA]</scope>
    <source>
        <strain evidence="2">CBS 11374</strain>
    </source>
</reference>
<feature type="region of interest" description="Disordered" evidence="1">
    <location>
        <begin position="690"/>
        <end position="731"/>
    </location>
</feature>
<feature type="region of interest" description="Disordered" evidence="1">
    <location>
        <begin position="327"/>
        <end position="371"/>
    </location>
</feature>